<keyword evidence="2" id="KW-1185">Reference proteome</keyword>
<sequence>MDEDHEILTNKRQILESKAVALQRLVDHINVELTANNLQHVESIVNNLNHAFTILSDIEKAKSHRKRRTTW</sequence>
<reference evidence="1" key="1">
    <citation type="submission" date="2021-06" db="EMBL/GenBank/DDBJ databases">
        <authorList>
            <person name="Kallberg Y."/>
            <person name="Tangrot J."/>
            <person name="Rosling A."/>
        </authorList>
    </citation>
    <scope>NUCLEOTIDE SEQUENCE</scope>
    <source>
        <strain evidence="1">IL203A</strain>
    </source>
</reference>
<evidence type="ECO:0000313" key="1">
    <source>
        <dbReference type="EMBL" id="CAG8696369.1"/>
    </source>
</evidence>
<dbReference type="Proteomes" id="UP000789702">
    <property type="component" value="Unassembled WGS sequence"/>
</dbReference>
<feature type="non-terminal residue" evidence="1">
    <location>
        <position position="71"/>
    </location>
</feature>
<organism evidence="1 2">
    <name type="scientific">Dentiscutata heterogama</name>
    <dbReference type="NCBI Taxonomy" id="1316150"/>
    <lineage>
        <taxon>Eukaryota</taxon>
        <taxon>Fungi</taxon>
        <taxon>Fungi incertae sedis</taxon>
        <taxon>Mucoromycota</taxon>
        <taxon>Glomeromycotina</taxon>
        <taxon>Glomeromycetes</taxon>
        <taxon>Diversisporales</taxon>
        <taxon>Gigasporaceae</taxon>
        <taxon>Dentiscutata</taxon>
    </lineage>
</organism>
<accession>A0ACA9P8H7</accession>
<protein>
    <submittedName>
        <fullName evidence="1">5426_t:CDS:1</fullName>
    </submittedName>
</protein>
<evidence type="ECO:0000313" key="2">
    <source>
        <dbReference type="Proteomes" id="UP000789702"/>
    </source>
</evidence>
<comment type="caution">
    <text evidence="1">The sequence shown here is derived from an EMBL/GenBank/DDBJ whole genome shotgun (WGS) entry which is preliminary data.</text>
</comment>
<gene>
    <name evidence="1" type="ORF">DHETER_LOCUS11527</name>
</gene>
<dbReference type="EMBL" id="CAJVPU010025483">
    <property type="protein sequence ID" value="CAG8696369.1"/>
    <property type="molecule type" value="Genomic_DNA"/>
</dbReference>
<name>A0ACA9P8H7_9GLOM</name>
<proteinExistence type="predicted"/>